<keyword evidence="3" id="KW-1185">Reference proteome</keyword>
<reference evidence="2 3" key="1">
    <citation type="submission" date="2019-03" db="EMBL/GenBank/DDBJ databases">
        <title>Genomic Encyclopedia of Type Strains, Phase IV (KMG-IV): sequencing the most valuable type-strain genomes for metagenomic binning, comparative biology and taxonomic classification.</title>
        <authorList>
            <person name="Goeker M."/>
        </authorList>
    </citation>
    <scope>NUCLEOTIDE SEQUENCE [LARGE SCALE GENOMIC DNA]</scope>
    <source>
        <strain evidence="2 3">DSM 28697</strain>
    </source>
</reference>
<dbReference type="PROSITE" id="PS50206">
    <property type="entry name" value="RHODANESE_3"/>
    <property type="match status" value="1"/>
</dbReference>
<sequence>MLLQGAIVTVLGGICVNQSQVSYVPFADPKLTNQHYSNRLAVETDVSDVQHDLEHGVENFVLLDVRSKQHYDECHAKGAIHLSYHEMNEATLAPYGKDTLFVVYCWGPQCNAATKGAARLSELGFKVKEMLGGIEYWRKASGPVEGRLV</sequence>
<dbReference type="Gene3D" id="3.40.250.10">
    <property type="entry name" value="Rhodanese-like domain"/>
    <property type="match status" value="1"/>
</dbReference>
<dbReference type="SMART" id="SM00450">
    <property type="entry name" value="RHOD"/>
    <property type="match status" value="1"/>
</dbReference>
<dbReference type="EMBL" id="SNYJ01000005">
    <property type="protein sequence ID" value="TDQ40754.1"/>
    <property type="molecule type" value="Genomic_DNA"/>
</dbReference>
<dbReference type="InterPro" id="IPR036873">
    <property type="entry name" value="Rhodanese-like_dom_sf"/>
</dbReference>
<dbReference type="Pfam" id="PF00581">
    <property type="entry name" value="Rhodanese"/>
    <property type="match status" value="1"/>
</dbReference>
<feature type="domain" description="Rhodanese" evidence="1">
    <location>
        <begin position="56"/>
        <end position="146"/>
    </location>
</feature>
<dbReference type="InterPro" id="IPR050229">
    <property type="entry name" value="GlpE_sulfurtransferase"/>
</dbReference>
<proteinExistence type="predicted"/>
<dbReference type="PANTHER" id="PTHR43031">
    <property type="entry name" value="FAD-DEPENDENT OXIDOREDUCTASE"/>
    <property type="match status" value="1"/>
</dbReference>
<dbReference type="InterPro" id="IPR001763">
    <property type="entry name" value="Rhodanese-like_dom"/>
</dbReference>
<protein>
    <submittedName>
        <fullName evidence="2">Rhodanese-related sulfurtransferase</fullName>
    </submittedName>
</protein>
<dbReference type="SUPFAM" id="SSF52821">
    <property type="entry name" value="Rhodanese/Cell cycle control phosphatase"/>
    <property type="match status" value="1"/>
</dbReference>
<dbReference type="GO" id="GO:0016740">
    <property type="term" value="F:transferase activity"/>
    <property type="evidence" value="ECO:0007669"/>
    <property type="project" value="UniProtKB-KW"/>
</dbReference>
<dbReference type="AlphaFoldDB" id="A0A4R6UCE5"/>
<evidence type="ECO:0000313" key="3">
    <source>
        <dbReference type="Proteomes" id="UP000295632"/>
    </source>
</evidence>
<dbReference type="PANTHER" id="PTHR43031:SF1">
    <property type="entry name" value="PYRIDINE NUCLEOTIDE-DISULPHIDE OXIDOREDUCTASE"/>
    <property type="match status" value="1"/>
</dbReference>
<dbReference type="OrthoDB" id="9800872at2"/>
<gene>
    <name evidence="2" type="ORF">EV213_105100</name>
</gene>
<evidence type="ECO:0000259" key="1">
    <source>
        <dbReference type="PROSITE" id="PS50206"/>
    </source>
</evidence>
<dbReference type="Proteomes" id="UP000295632">
    <property type="component" value="Unassembled WGS sequence"/>
</dbReference>
<keyword evidence="2" id="KW-0808">Transferase</keyword>
<name>A0A4R6UCE5_9BACI</name>
<accession>A0A4R6UCE5</accession>
<organism evidence="2 3">
    <name type="scientific">Aureibacillus halotolerans</name>
    <dbReference type="NCBI Taxonomy" id="1508390"/>
    <lineage>
        <taxon>Bacteria</taxon>
        <taxon>Bacillati</taxon>
        <taxon>Bacillota</taxon>
        <taxon>Bacilli</taxon>
        <taxon>Bacillales</taxon>
        <taxon>Bacillaceae</taxon>
        <taxon>Aureibacillus</taxon>
    </lineage>
</organism>
<evidence type="ECO:0000313" key="2">
    <source>
        <dbReference type="EMBL" id="TDQ40754.1"/>
    </source>
</evidence>
<comment type="caution">
    <text evidence="2">The sequence shown here is derived from an EMBL/GenBank/DDBJ whole genome shotgun (WGS) entry which is preliminary data.</text>
</comment>